<evidence type="ECO:0000313" key="5">
    <source>
        <dbReference type="EMBL" id="GCC41465.1"/>
    </source>
</evidence>
<reference evidence="5 6" key="1">
    <citation type="journal article" date="2018" name="Nat. Ecol. Evol.">
        <title>Shark genomes provide insights into elasmobranch evolution and the origin of vertebrates.</title>
        <authorList>
            <person name="Hara Y"/>
            <person name="Yamaguchi K"/>
            <person name="Onimaru K"/>
            <person name="Kadota M"/>
            <person name="Koyanagi M"/>
            <person name="Keeley SD"/>
            <person name="Tatsumi K"/>
            <person name="Tanaka K"/>
            <person name="Motone F"/>
            <person name="Kageyama Y"/>
            <person name="Nozu R"/>
            <person name="Adachi N"/>
            <person name="Nishimura O"/>
            <person name="Nakagawa R"/>
            <person name="Tanegashima C"/>
            <person name="Kiyatake I"/>
            <person name="Matsumoto R"/>
            <person name="Murakumo K"/>
            <person name="Nishida K"/>
            <person name="Terakita A"/>
            <person name="Kuratani S"/>
            <person name="Sato K"/>
            <person name="Hyodo S Kuraku.S."/>
        </authorList>
    </citation>
    <scope>NUCLEOTIDE SEQUENCE [LARGE SCALE GENOMIC DNA]</scope>
</reference>
<dbReference type="GO" id="GO:0005886">
    <property type="term" value="C:plasma membrane"/>
    <property type="evidence" value="ECO:0007669"/>
    <property type="project" value="TreeGrafter"/>
</dbReference>
<dbReference type="SUPFAM" id="SSF49562">
    <property type="entry name" value="C2 domain (Calcium/lipid-binding domain, CaLB)"/>
    <property type="match status" value="1"/>
</dbReference>
<dbReference type="FunFam" id="2.60.40.150:FF:000051">
    <property type="entry name" value="Synaptotagmin 11"/>
    <property type="match status" value="1"/>
</dbReference>
<organism evidence="5 6">
    <name type="scientific">Chiloscyllium punctatum</name>
    <name type="common">Brownbanded bambooshark</name>
    <name type="synonym">Hemiscyllium punctatum</name>
    <dbReference type="NCBI Taxonomy" id="137246"/>
    <lineage>
        <taxon>Eukaryota</taxon>
        <taxon>Metazoa</taxon>
        <taxon>Chordata</taxon>
        <taxon>Craniata</taxon>
        <taxon>Vertebrata</taxon>
        <taxon>Chondrichthyes</taxon>
        <taxon>Elasmobranchii</taxon>
        <taxon>Galeomorphii</taxon>
        <taxon>Galeoidea</taxon>
        <taxon>Orectolobiformes</taxon>
        <taxon>Hemiscylliidae</taxon>
        <taxon>Chiloscyllium</taxon>
    </lineage>
</organism>
<name>A0A401TFR7_CHIPU</name>
<dbReference type="AlphaFoldDB" id="A0A401TFR7"/>
<dbReference type="InterPro" id="IPR035892">
    <property type="entry name" value="C2_domain_sf"/>
</dbReference>
<feature type="compositionally biased region" description="Basic and acidic residues" evidence="3">
    <location>
        <begin position="245"/>
        <end position="257"/>
    </location>
</feature>
<dbReference type="EMBL" id="BEZZ01053512">
    <property type="protein sequence ID" value="GCC41465.1"/>
    <property type="molecule type" value="Genomic_DNA"/>
</dbReference>
<comment type="caution">
    <text evidence="5">The sequence shown here is derived from an EMBL/GenBank/DDBJ whole genome shotgun (WGS) entry which is preliminary data.</text>
</comment>
<evidence type="ECO:0000259" key="4">
    <source>
        <dbReference type="PROSITE" id="PS50004"/>
    </source>
</evidence>
<feature type="region of interest" description="Disordered" evidence="3">
    <location>
        <begin position="230"/>
        <end position="257"/>
    </location>
</feature>
<dbReference type="GO" id="GO:0005509">
    <property type="term" value="F:calcium ion binding"/>
    <property type="evidence" value="ECO:0007669"/>
    <property type="project" value="TreeGrafter"/>
</dbReference>
<dbReference type="Pfam" id="PF00168">
    <property type="entry name" value="C2"/>
    <property type="match status" value="1"/>
</dbReference>
<evidence type="ECO:0000256" key="1">
    <source>
        <dbReference type="ARBA" id="ARBA00006996"/>
    </source>
</evidence>
<dbReference type="GO" id="GO:0048791">
    <property type="term" value="P:calcium ion-regulated exocytosis of neurotransmitter"/>
    <property type="evidence" value="ECO:0007669"/>
    <property type="project" value="TreeGrafter"/>
</dbReference>
<dbReference type="GO" id="GO:0030424">
    <property type="term" value="C:axon"/>
    <property type="evidence" value="ECO:0007669"/>
    <property type="project" value="TreeGrafter"/>
</dbReference>
<proteinExistence type="inferred from homology"/>
<sequence length="257" mass="28249">MLKGISIYPKDLNNRKKVSGVRRQSSGQPLCGVPEHPENGTVPPNCTPFPDQLQFTTEYEKGPDTVSSCPRDSSSSSTSPSEGPTPVSPASGVQLGTLCLSVDYNFVKKALVVTIEEARGLPVVDETTQSSDPYVKMTILPERKHKIKTRVLRKTLDPVFDETFSFYGIPYSQLQELVLHFLVLSFDRYSRDDVIGEVTVPLAGLDPATSKVRLTQQILKRNIQVRALDRSSGSQSVGGFPGQPSRDRILTSPSLRD</sequence>
<dbReference type="Proteomes" id="UP000287033">
    <property type="component" value="Unassembled WGS sequence"/>
</dbReference>
<dbReference type="GO" id="GO:0006906">
    <property type="term" value="P:vesicle fusion"/>
    <property type="evidence" value="ECO:0007669"/>
    <property type="project" value="TreeGrafter"/>
</dbReference>
<comment type="similarity">
    <text evidence="1">Belongs to the synaptotagmin family.</text>
</comment>
<dbReference type="GO" id="GO:0070382">
    <property type="term" value="C:exocytic vesicle"/>
    <property type="evidence" value="ECO:0007669"/>
    <property type="project" value="TreeGrafter"/>
</dbReference>
<dbReference type="Gene3D" id="2.60.40.150">
    <property type="entry name" value="C2 domain"/>
    <property type="match status" value="1"/>
</dbReference>
<evidence type="ECO:0000256" key="2">
    <source>
        <dbReference type="ARBA" id="ARBA00022737"/>
    </source>
</evidence>
<dbReference type="GO" id="GO:0001786">
    <property type="term" value="F:phosphatidylserine binding"/>
    <property type="evidence" value="ECO:0007669"/>
    <property type="project" value="TreeGrafter"/>
</dbReference>
<feature type="region of interest" description="Disordered" evidence="3">
    <location>
        <begin position="14"/>
        <end position="89"/>
    </location>
</feature>
<dbReference type="GO" id="GO:0098793">
    <property type="term" value="C:presynapse"/>
    <property type="evidence" value="ECO:0007669"/>
    <property type="project" value="GOC"/>
</dbReference>
<accession>A0A401TFR7</accession>
<dbReference type="GO" id="GO:0030276">
    <property type="term" value="F:clathrin binding"/>
    <property type="evidence" value="ECO:0007669"/>
    <property type="project" value="TreeGrafter"/>
</dbReference>
<dbReference type="PROSITE" id="PS50004">
    <property type="entry name" value="C2"/>
    <property type="match status" value="1"/>
</dbReference>
<feature type="compositionally biased region" description="Low complexity" evidence="3">
    <location>
        <begin position="67"/>
        <end position="89"/>
    </location>
</feature>
<evidence type="ECO:0000313" key="6">
    <source>
        <dbReference type="Proteomes" id="UP000287033"/>
    </source>
</evidence>
<protein>
    <recommendedName>
        <fullName evidence="4">C2 domain-containing protein</fullName>
    </recommendedName>
</protein>
<dbReference type="OrthoDB" id="270970at2759"/>
<dbReference type="InterPro" id="IPR000008">
    <property type="entry name" value="C2_dom"/>
</dbReference>
<dbReference type="PANTHER" id="PTHR10024">
    <property type="entry name" value="SYNAPTOTAGMIN"/>
    <property type="match status" value="1"/>
</dbReference>
<keyword evidence="6" id="KW-1185">Reference proteome</keyword>
<gene>
    <name evidence="5" type="ORF">chiPu_0025177</name>
</gene>
<dbReference type="SMART" id="SM00239">
    <property type="entry name" value="C2"/>
    <property type="match status" value="1"/>
</dbReference>
<keyword evidence="2" id="KW-0677">Repeat</keyword>
<dbReference type="STRING" id="137246.A0A401TFR7"/>
<dbReference type="PANTHER" id="PTHR10024:SF115">
    <property type="entry name" value="SYNAPTOTAGMIN-11"/>
    <property type="match status" value="1"/>
</dbReference>
<dbReference type="GO" id="GO:0000149">
    <property type="term" value="F:SNARE binding"/>
    <property type="evidence" value="ECO:0007669"/>
    <property type="project" value="TreeGrafter"/>
</dbReference>
<dbReference type="InterPro" id="IPR001565">
    <property type="entry name" value="Synaptotagmin"/>
</dbReference>
<dbReference type="PRINTS" id="PR00399">
    <property type="entry name" value="SYNAPTOTAGMN"/>
</dbReference>
<dbReference type="GO" id="GO:0005544">
    <property type="term" value="F:calcium-dependent phospholipid binding"/>
    <property type="evidence" value="ECO:0007669"/>
    <property type="project" value="TreeGrafter"/>
</dbReference>
<feature type="domain" description="C2" evidence="4">
    <location>
        <begin position="94"/>
        <end position="216"/>
    </location>
</feature>
<evidence type="ECO:0000256" key="3">
    <source>
        <dbReference type="SAM" id="MobiDB-lite"/>
    </source>
</evidence>